<evidence type="ECO:0000256" key="5">
    <source>
        <dbReference type="ARBA" id="ARBA00022729"/>
    </source>
</evidence>
<dbReference type="GO" id="GO:0009690">
    <property type="term" value="P:cytokinin metabolic process"/>
    <property type="evidence" value="ECO:0007669"/>
    <property type="project" value="InterPro"/>
</dbReference>
<dbReference type="Gene3D" id="3.30.43.10">
    <property type="entry name" value="Uridine Diphospho-n-acetylenolpyruvylglucosamine Reductase, domain 2"/>
    <property type="match status" value="1"/>
</dbReference>
<comment type="cofactor">
    <cofactor evidence="1">
        <name>FAD</name>
        <dbReference type="ChEBI" id="CHEBI:57692"/>
    </cofactor>
</comment>
<dbReference type="Gramene" id="ESQ43727">
    <property type="protein sequence ID" value="ESQ43727"/>
    <property type="gene ID" value="EUTSA_v10005878mg"/>
</dbReference>
<keyword evidence="6" id="KW-0274">FAD</keyword>
<evidence type="ECO:0000313" key="11">
    <source>
        <dbReference type="EMBL" id="ESQ43727.1"/>
    </source>
</evidence>
<feature type="domain" description="FAD-binding PCMH-type" evidence="10">
    <location>
        <begin position="68"/>
        <end position="248"/>
    </location>
</feature>
<dbReference type="Gene3D" id="3.40.462.10">
    <property type="entry name" value="FAD-linked oxidases, C-terminal domain"/>
    <property type="match status" value="1"/>
</dbReference>
<dbReference type="SUPFAM" id="SSF56176">
    <property type="entry name" value="FAD-binding/transporter-associated domain-like"/>
    <property type="match status" value="1"/>
</dbReference>
<dbReference type="InterPro" id="IPR016164">
    <property type="entry name" value="FAD-linked_Oxase-like_C"/>
</dbReference>
<dbReference type="Pfam" id="PF09265">
    <property type="entry name" value="Cytokin-bind"/>
    <property type="match status" value="1"/>
</dbReference>
<evidence type="ECO:0000256" key="4">
    <source>
        <dbReference type="ARBA" id="ARBA00022630"/>
    </source>
</evidence>
<evidence type="ECO:0000256" key="2">
    <source>
        <dbReference type="ARBA" id="ARBA00005466"/>
    </source>
</evidence>
<dbReference type="EMBL" id="KI517455">
    <property type="protein sequence ID" value="ESQ43727.1"/>
    <property type="molecule type" value="Genomic_DNA"/>
</dbReference>
<dbReference type="InterPro" id="IPR006094">
    <property type="entry name" value="Oxid_FAD_bind_N"/>
</dbReference>
<protein>
    <recommendedName>
        <fullName evidence="3">cytokinin dehydrogenase</fullName>
        <ecNumber evidence="3">1.5.99.12</ecNumber>
    </recommendedName>
</protein>
<evidence type="ECO:0000256" key="3">
    <source>
        <dbReference type="ARBA" id="ARBA00011928"/>
    </source>
</evidence>
<evidence type="ECO:0000256" key="7">
    <source>
        <dbReference type="ARBA" id="ARBA00023002"/>
    </source>
</evidence>
<accession>V4LMM7</accession>
<dbReference type="InterPro" id="IPR016167">
    <property type="entry name" value="FAD-bd_PCMH_sub1"/>
</dbReference>
<dbReference type="OMA" id="TTIKHIW"/>
<dbReference type="AlphaFoldDB" id="V4LMM7"/>
<dbReference type="InterPro" id="IPR016169">
    <property type="entry name" value="FAD-bd_PCMH_sub2"/>
</dbReference>
<evidence type="ECO:0000313" key="12">
    <source>
        <dbReference type="Proteomes" id="UP000030689"/>
    </source>
</evidence>
<dbReference type="PANTHER" id="PTHR13878">
    <property type="entry name" value="GULONOLACTONE OXIDASE"/>
    <property type="match status" value="1"/>
</dbReference>
<dbReference type="STRING" id="72664.V4LMM7"/>
<dbReference type="FunFam" id="3.40.462.10:FF:000001">
    <property type="entry name" value="Cytokinin dehydrogenase 2"/>
    <property type="match status" value="1"/>
</dbReference>
<dbReference type="InterPro" id="IPR015345">
    <property type="entry name" value="Cytokinin_DH_FAD/cytokin-bd"/>
</dbReference>
<proteinExistence type="inferred from homology"/>
<dbReference type="InterPro" id="IPR016166">
    <property type="entry name" value="FAD-bd_PCMH"/>
</dbReference>
<keyword evidence="4" id="KW-0285">Flavoprotein</keyword>
<keyword evidence="8" id="KW-0325">Glycoprotein</keyword>
<dbReference type="GO" id="GO:0071949">
    <property type="term" value="F:FAD binding"/>
    <property type="evidence" value="ECO:0007669"/>
    <property type="project" value="InterPro"/>
</dbReference>
<dbReference type="OrthoDB" id="415825at2759"/>
<evidence type="ECO:0000259" key="10">
    <source>
        <dbReference type="PROSITE" id="PS51387"/>
    </source>
</evidence>
<evidence type="ECO:0000256" key="1">
    <source>
        <dbReference type="ARBA" id="ARBA00001974"/>
    </source>
</evidence>
<name>V4LMM7_EUTSA</name>
<dbReference type="EC" id="1.5.99.12" evidence="3"/>
<comment type="catalytic activity">
    <reaction evidence="9">
        <text>N(6)-dimethylallyladenine + A + H2O = 3-methyl-2-butenal + adenine + AH2</text>
        <dbReference type="Rhea" id="RHEA:13625"/>
        <dbReference type="ChEBI" id="CHEBI:13193"/>
        <dbReference type="ChEBI" id="CHEBI:15377"/>
        <dbReference type="ChEBI" id="CHEBI:15825"/>
        <dbReference type="ChEBI" id="CHEBI:16708"/>
        <dbReference type="ChEBI" id="CHEBI:17499"/>
        <dbReference type="ChEBI" id="CHEBI:17660"/>
        <dbReference type="EC" id="1.5.99.12"/>
    </reaction>
</comment>
<keyword evidence="7" id="KW-0560">Oxidoreductase</keyword>
<dbReference type="Pfam" id="PF01565">
    <property type="entry name" value="FAD_binding_4"/>
    <property type="match status" value="1"/>
</dbReference>
<gene>
    <name evidence="11" type="ORF">EUTSA_v10005878mg</name>
</gene>
<organism evidence="11 12">
    <name type="scientific">Eutrema salsugineum</name>
    <name type="common">Saltwater cress</name>
    <name type="synonym">Sisymbrium salsugineum</name>
    <dbReference type="NCBI Taxonomy" id="72664"/>
    <lineage>
        <taxon>Eukaryota</taxon>
        <taxon>Viridiplantae</taxon>
        <taxon>Streptophyta</taxon>
        <taxon>Embryophyta</taxon>
        <taxon>Tracheophyta</taxon>
        <taxon>Spermatophyta</taxon>
        <taxon>Magnoliopsida</taxon>
        <taxon>eudicotyledons</taxon>
        <taxon>Gunneridae</taxon>
        <taxon>Pentapetalae</taxon>
        <taxon>rosids</taxon>
        <taxon>malvids</taxon>
        <taxon>Brassicales</taxon>
        <taxon>Brassicaceae</taxon>
        <taxon>Eutremeae</taxon>
        <taxon>Eutrema</taxon>
    </lineage>
</organism>
<dbReference type="KEGG" id="eus:EUTSA_v10005878mg"/>
<dbReference type="InterPro" id="IPR016170">
    <property type="entry name" value="Cytok_DH_C_sf"/>
</dbReference>
<dbReference type="eggNOG" id="KOG1231">
    <property type="taxonomic scope" value="Eukaryota"/>
</dbReference>
<evidence type="ECO:0000256" key="9">
    <source>
        <dbReference type="ARBA" id="ARBA00048224"/>
    </source>
</evidence>
<dbReference type="InterPro" id="IPR036318">
    <property type="entry name" value="FAD-bd_PCMH-like_sf"/>
</dbReference>
<reference evidence="11 12" key="1">
    <citation type="journal article" date="2013" name="Front. Plant Sci.">
        <title>The Reference Genome of the Halophytic Plant Eutrema salsugineum.</title>
        <authorList>
            <person name="Yang R."/>
            <person name="Jarvis D.E."/>
            <person name="Chen H."/>
            <person name="Beilstein M.A."/>
            <person name="Grimwood J."/>
            <person name="Jenkins J."/>
            <person name="Shu S."/>
            <person name="Prochnik S."/>
            <person name="Xin M."/>
            <person name="Ma C."/>
            <person name="Schmutz J."/>
            <person name="Wing R.A."/>
            <person name="Mitchell-Olds T."/>
            <person name="Schumaker K.S."/>
            <person name="Wang X."/>
        </authorList>
    </citation>
    <scope>NUCLEOTIDE SEQUENCE [LARGE SCALE GENOMIC DNA]</scope>
</reference>
<comment type="similarity">
    <text evidence="2">Belongs to the oxygen-dependent FAD-linked oxidoreductase family.</text>
</comment>
<dbReference type="PROSITE" id="PS51387">
    <property type="entry name" value="FAD_PCMH"/>
    <property type="match status" value="1"/>
</dbReference>
<dbReference type="FunFam" id="3.30.465.10:FF:000021">
    <property type="entry name" value="Cytokinin dehydrogenase 1"/>
    <property type="match status" value="1"/>
</dbReference>
<keyword evidence="5" id="KW-0732">Signal</keyword>
<dbReference type="InterPro" id="IPR050432">
    <property type="entry name" value="FAD-linked_Oxidoreductases_BP"/>
</dbReference>
<keyword evidence="12" id="KW-1185">Reference proteome</keyword>
<dbReference type="Gene3D" id="3.30.465.10">
    <property type="match status" value="1"/>
</dbReference>
<dbReference type="SUPFAM" id="SSF55103">
    <property type="entry name" value="FAD-linked oxidases, C-terminal domain"/>
    <property type="match status" value="1"/>
</dbReference>
<sequence>MSYLHACLIGKRNMLIIRSFTTLLLTCIAFRLACCFSSSISPLKALPLVGHLEFEDIHHASKDFGNRYQLLPLAVLHPKSVSDIASAIRYIWMMGHHSQLTVAARGRGHSLQGQAQTRHGIVIHMESLQPQKLQVHSVGAPTPYVDVSGGELWINILHETLKSGLAPKSWTDYLHLTVGGTLSNAGISGQAFRHGPQISNVHQLEVVTGKGEILNCSERQNSDLFHGVLGGLGQFGIITRARIALEPAPAMVKWMRVLYLDFSAFAKDQERLISADKRFDYIEGFVIINRTGLLNNWRLSFTPEDPLQASQFKSDGRTLYCLEVGKYFKMDDNKDVMNQEVKEWLSELSYVSSTLFSTEVTYEEFLDRVHVSEKKLRSKGQWEVPHPWLNLLVPRSRVNDFAKGVFGSILTDTSNGPVIVYPVNKSKWDNRTSAVTPEEEIFYLVAILTSAVPGSTGKDGVEHILKRNQRILEFSQAQGFGLKQYLPHYTTRREWRSHFGPKWEDFVRRKSRYDPLAMLAPGQRIFEKAQWISHSS</sequence>
<evidence type="ECO:0000256" key="6">
    <source>
        <dbReference type="ARBA" id="ARBA00022827"/>
    </source>
</evidence>
<dbReference type="PANTHER" id="PTHR13878:SF53">
    <property type="entry name" value="CYTOKININ DEHYDROGENASE 6"/>
    <property type="match status" value="1"/>
</dbReference>
<dbReference type="GO" id="GO:0019139">
    <property type="term" value="F:cytokinin dehydrogenase activity"/>
    <property type="evidence" value="ECO:0007669"/>
    <property type="project" value="UniProtKB-EC"/>
</dbReference>
<evidence type="ECO:0000256" key="8">
    <source>
        <dbReference type="ARBA" id="ARBA00023180"/>
    </source>
</evidence>
<dbReference type="Proteomes" id="UP000030689">
    <property type="component" value="Unassembled WGS sequence"/>
</dbReference>